<comment type="caution">
    <text evidence="2">The sequence shown here is derived from an EMBL/GenBank/DDBJ whole genome shotgun (WGS) entry which is preliminary data.</text>
</comment>
<dbReference type="Proteomes" id="UP000283509">
    <property type="component" value="Unassembled WGS sequence"/>
</dbReference>
<name>A0A3R7PG91_PENVA</name>
<accession>A0A3R7PG91</accession>
<sequence>MPYSCSAPLLSPPFSIAPLSPFISRTPTDAGEGPRRPDEEDLLQYVADGGADALAEGLPQLIVPLLRNLSEASREAQPEDSCIQRPLCEANAALTHRYGALGRVVGAFVSNVAARALVGSDPPRYQLALEASQRGRASREGAEDAFCAAQFPCLAATPTPPRSAEDRWRWVKGRIEGLYPGKPFFTPTKPEDRSSILKMRTSRSLDQPSLDPAGLDRPWSTRSAGHCRRSPGYPTSCVQLCFQGVRASSSSLPAHSRPP</sequence>
<dbReference type="AlphaFoldDB" id="A0A3R7PG91"/>
<organism evidence="2 3">
    <name type="scientific">Penaeus vannamei</name>
    <name type="common">Whiteleg shrimp</name>
    <name type="synonym">Litopenaeus vannamei</name>
    <dbReference type="NCBI Taxonomy" id="6689"/>
    <lineage>
        <taxon>Eukaryota</taxon>
        <taxon>Metazoa</taxon>
        <taxon>Ecdysozoa</taxon>
        <taxon>Arthropoda</taxon>
        <taxon>Crustacea</taxon>
        <taxon>Multicrustacea</taxon>
        <taxon>Malacostraca</taxon>
        <taxon>Eumalacostraca</taxon>
        <taxon>Eucarida</taxon>
        <taxon>Decapoda</taxon>
        <taxon>Dendrobranchiata</taxon>
        <taxon>Penaeoidea</taxon>
        <taxon>Penaeidae</taxon>
        <taxon>Penaeus</taxon>
    </lineage>
</organism>
<reference evidence="2 3" key="2">
    <citation type="submission" date="2019-01" db="EMBL/GenBank/DDBJ databases">
        <title>The decoding of complex shrimp genome reveals the adaptation for benthos swimmer, frequently molting mechanism and breeding impact on genome.</title>
        <authorList>
            <person name="Sun Y."/>
            <person name="Gao Y."/>
            <person name="Yu Y."/>
        </authorList>
    </citation>
    <scope>NUCLEOTIDE SEQUENCE [LARGE SCALE GENOMIC DNA]</scope>
    <source>
        <tissue evidence="2">Muscle</tissue>
    </source>
</reference>
<proteinExistence type="predicted"/>
<keyword evidence="3" id="KW-1185">Reference proteome</keyword>
<reference evidence="2 3" key="1">
    <citation type="submission" date="2018-04" db="EMBL/GenBank/DDBJ databases">
        <authorList>
            <person name="Zhang X."/>
            <person name="Yuan J."/>
            <person name="Li F."/>
            <person name="Xiang J."/>
        </authorList>
    </citation>
    <scope>NUCLEOTIDE SEQUENCE [LARGE SCALE GENOMIC DNA]</scope>
    <source>
        <tissue evidence="2">Muscle</tissue>
    </source>
</reference>
<protein>
    <submittedName>
        <fullName evidence="2">Uncharacterized protein</fullName>
    </submittedName>
</protein>
<evidence type="ECO:0000256" key="1">
    <source>
        <dbReference type="SAM" id="MobiDB-lite"/>
    </source>
</evidence>
<feature type="region of interest" description="Disordered" evidence="1">
    <location>
        <begin position="200"/>
        <end position="230"/>
    </location>
</feature>
<feature type="region of interest" description="Disordered" evidence="1">
    <location>
        <begin position="1"/>
        <end position="39"/>
    </location>
</feature>
<evidence type="ECO:0000313" key="3">
    <source>
        <dbReference type="Proteomes" id="UP000283509"/>
    </source>
</evidence>
<dbReference type="EMBL" id="QCYY01002381">
    <property type="protein sequence ID" value="ROT70816.1"/>
    <property type="molecule type" value="Genomic_DNA"/>
</dbReference>
<evidence type="ECO:0000313" key="2">
    <source>
        <dbReference type="EMBL" id="ROT70816.1"/>
    </source>
</evidence>
<gene>
    <name evidence="2" type="ORF">C7M84_010882</name>
</gene>